<dbReference type="STRING" id="1385511.GCA_000425225_00012"/>
<dbReference type="RefSeq" id="WP_027445109.1">
    <property type="nucleotide sequence ID" value="NZ_AULJ01000001.1"/>
</dbReference>
<keyword evidence="3" id="KW-1185">Reference proteome</keyword>
<dbReference type="AlphaFoldDB" id="A0A0A5G397"/>
<evidence type="ECO:0000313" key="2">
    <source>
        <dbReference type="EMBL" id="KGX85613.1"/>
    </source>
</evidence>
<feature type="transmembrane region" description="Helical" evidence="1">
    <location>
        <begin position="59"/>
        <end position="81"/>
    </location>
</feature>
<keyword evidence="1" id="KW-0812">Transmembrane</keyword>
<evidence type="ECO:0000313" key="3">
    <source>
        <dbReference type="Proteomes" id="UP000030403"/>
    </source>
</evidence>
<name>A0A0A5G397_9BACI</name>
<reference evidence="2 3" key="1">
    <citation type="submission" date="2013-08" db="EMBL/GenBank/DDBJ databases">
        <authorList>
            <person name="Huang J."/>
            <person name="Wang G."/>
        </authorList>
    </citation>
    <scope>NUCLEOTIDE SEQUENCE [LARGE SCALE GENOMIC DNA]</scope>
    <source>
        <strain evidence="2 3">BH030004</strain>
    </source>
</reference>
<evidence type="ECO:0000256" key="1">
    <source>
        <dbReference type="SAM" id="Phobius"/>
    </source>
</evidence>
<organism evidence="2 3">
    <name type="scientific">Pontibacillus marinus BH030004 = DSM 16465</name>
    <dbReference type="NCBI Taxonomy" id="1385511"/>
    <lineage>
        <taxon>Bacteria</taxon>
        <taxon>Bacillati</taxon>
        <taxon>Bacillota</taxon>
        <taxon>Bacilli</taxon>
        <taxon>Bacillales</taxon>
        <taxon>Bacillaceae</taxon>
        <taxon>Pontibacillus</taxon>
    </lineage>
</organism>
<sequence>MIFILLVILLFICIGCYIEGKTERKGLKLVLSISLAIMLSFMMEATLHSLVENEIMEGMLALISYYALPIITFGIFQLLLYEIRMFE</sequence>
<feature type="transmembrane region" description="Helical" evidence="1">
    <location>
        <begin position="30"/>
        <end position="47"/>
    </location>
</feature>
<dbReference type="EMBL" id="AVPF01000038">
    <property type="protein sequence ID" value="KGX85613.1"/>
    <property type="molecule type" value="Genomic_DNA"/>
</dbReference>
<gene>
    <name evidence="2" type="ORF">N783_14055</name>
</gene>
<keyword evidence="1" id="KW-1133">Transmembrane helix</keyword>
<keyword evidence="1" id="KW-0472">Membrane</keyword>
<dbReference type="Proteomes" id="UP000030403">
    <property type="component" value="Unassembled WGS sequence"/>
</dbReference>
<accession>A0A0A5G397</accession>
<protein>
    <submittedName>
        <fullName evidence="2">Uncharacterized protein</fullName>
    </submittedName>
</protein>
<dbReference type="OrthoDB" id="2974516at2"/>
<proteinExistence type="predicted"/>
<comment type="caution">
    <text evidence="2">The sequence shown here is derived from an EMBL/GenBank/DDBJ whole genome shotgun (WGS) entry which is preliminary data.</text>
</comment>